<keyword evidence="1" id="KW-1133">Transmembrane helix</keyword>
<gene>
    <name evidence="2" type="primary">ga11039</name>
    <name evidence="2" type="ORF">PR202_ga11039</name>
</gene>
<evidence type="ECO:0000313" key="3">
    <source>
        <dbReference type="Proteomes" id="UP001054889"/>
    </source>
</evidence>
<dbReference type="GO" id="GO:0000055">
    <property type="term" value="P:ribosomal large subunit export from nucleus"/>
    <property type="evidence" value="ECO:0007669"/>
    <property type="project" value="TreeGrafter"/>
</dbReference>
<evidence type="ECO:0000256" key="1">
    <source>
        <dbReference type="SAM" id="Phobius"/>
    </source>
</evidence>
<keyword evidence="1" id="KW-0472">Membrane</keyword>
<dbReference type="Proteomes" id="UP001054889">
    <property type="component" value="Unassembled WGS sequence"/>
</dbReference>
<dbReference type="GO" id="GO:0005049">
    <property type="term" value="F:nuclear export signal receptor activity"/>
    <property type="evidence" value="ECO:0007669"/>
    <property type="project" value="InterPro"/>
</dbReference>
<dbReference type="GO" id="GO:0006611">
    <property type="term" value="P:protein export from nucleus"/>
    <property type="evidence" value="ECO:0007669"/>
    <property type="project" value="InterPro"/>
</dbReference>
<dbReference type="AlphaFoldDB" id="A0AAV5C8B5"/>
<proteinExistence type="predicted"/>
<dbReference type="GO" id="GO:0000056">
    <property type="term" value="P:ribosomal small subunit export from nucleus"/>
    <property type="evidence" value="ECO:0007669"/>
    <property type="project" value="TreeGrafter"/>
</dbReference>
<dbReference type="PANTHER" id="PTHR11223">
    <property type="entry name" value="EXPORTIN 1/5"/>
    <property type="match status" value="1"/>
</dbReference>
<organism evidence="2 3">
    <name type="scientific">Eleusine coracana subsp. coracana</name>
    <dbReference type="NCBI Taxonomy" id="191504"/>
    <lineage>
        <taxon>Eukaryota</taxon>
        <taxon>Viridiplantae</taxon>
        <taxon>Streptophyta</taxon>
        <taxon>Embryophyta</taxon>
        <taxon>Tracheophyta</taxon>
        <taxon>Spermatophyta</taxon>
        <taxon>Magnoliopsida</taxon>
        <taxon>Liliopsida</taxon>
        <taxon>Poales</taxon>
        <taxon>Poaceae</taxon>
        <taxon>PACMAD clade</taxon>
        <taxon>Chloridoideae</taxon>
        <taxon>Cynodonteae</taxon>
        <taxon>Eleusininae</taxon>
        <taxon>Eleusine</taxon>
    </lineage>
</organism>
<comment type="caution">
    <text evidence="2">The sequence shown here is derived from an EMBL/GenBank/DDBJ whole genome shotgun (WGS) entry which is preliminary data.</text>
</comment>
<dbReference type="PANTHER" id="PTHR11223:SF6">
    <property type="entry name" value="EXPORTIN-5 C-TERMINAL DOMAIN-CONTAINING PROTEIN"/>
    <property type="match status" value="1"/>
</dbReference>
<dbReference type="EMBL" id="BQKI01000005">
    <property type="protein sequence ID" value="GJM94399.1"/>
    <property type="molecule type" value="Genomic_DNA"/>
</dbReference>
<protein>
    <submittedName>
        <fullName evidence="2">Uncharacterized protein</fullName>
    </submittedName>
</protein>
<evidence type="ECO:0000313" key="2">
    <source>
        <dbReference type="EMBL" id="GJM94399.1"/>
    </source>
</evidence>
<reference evidence="2" key="2">
    <citation type="submission" date="2021-12" db="EMBL/GenBank/DDBJ databases">
        <title>Resequencing data analysis of finger millet.</title>
        <authorList>
            <person name="Hatakeyama M."/>
            <person name="Aluri S."/>
            <person name="Balachadran M.T."/>
            <person name="Sivarajan S.R."/>
            <person name="Poveda L."/>
            <person name="Shimizu-Inatsugi R."/>
            <person name="Schlapbach R."/>
            <person name="Sreeman S.M."/>
            <person name="Shimizu K.K."/>
        </authorList>
    </citation>
    <scope>NUCLEOTIDE SEQUENCE</scope>
</reference>
<feature type="transmembrane region" description="Helical" evidence="1">
    <location>
        <begin position="28"/>
        <end position="47"/>
    </location>
</feature>
<keyword evidence="1" id="KW-0812">Transmembrane</keyword>
<accession>A0AAV5C8B5</accession>
<dbReference type="InterPro" id="IPR045065">
    <property type="entry name" value="XPO1/5"/>
</dbReference>
<reference evidence="2" key="1">
    <citation type="journal article" date="2018" name="DNA Res.">
        <title>Multiple hybrid de novo genome assembly of finger millet, an orphan allotetraploid crop.</title>
        <authorList>
            <person name="Hatakeyama M."/>
            <person name="Aluri S."/>
            <person name="Balachadran M.T."/>
            <person name="Sivarajan S.R."/>
            <person name="Patrignani A."/>
            <person name="Gruter S."/>
            <person name="Poveda L."/>
            <person name="Shimizu-Inatsugi R."/>
            <person name="Baeten J."/>
            <person name="Francoijs K.J."/>
            <person name="Nataraja K.N."/>
            <person name="Reddy Y.A.N."/>
            <person name="Phadnis S."/>
            <person name="Ravikumar R.L."/>
            <person name="Schlapbach R."/>
            <person name="Sreeman S.M."/>
            <person name="Shimizu K.K."/>
        </authorList>
    </citation>
    <scope>NUCLEOTIDE SEQUENCE</scope>
</reference>
<dbReference type="GO" id="GO:0005737">
    <property type="term" value="C:cytoplasm"/>
    <property type="evidence" value="ECO:0007669"/>
    <property type="project" value="TreeGrafter"/>
</dbReference>
<keyword evidence="3" id="KW-1185">Reference proteome</keyword>
<feature type="transmembrane region" description="Helical" evidence="1">
    <location>
        <begin position="68"/>
        <end position="90"/>
    </location>
</feature>
<sequence length="712" mass="81121">MDGAASTPALGEQLPSGCALDLEPRRTAAAVTTTMVVLVNPCFLSLSRARSPRDMTIFTKNRQYVLKALRNNVLWFIVAVLLHSNISILWSRYLLNHEYFHLWRCRCDDLCIDEWGDSDLMLYNTTSILPSKSTIAALMAESVIIGIASWNDLAPSAAFLSKRGSTEAQLVCSIWKRILDSRIACTIGHEGGQFEATLNGQDEVPPDVMPKLSSVGYFLLSFSAMIVSHQGQNTVQGIVTGDFEGSLEYTDDRNLGIVGMVSCHHQCKGQLLLVEHIMLSKAFITVASSPRYIGYVLNCIQICWEEPLTYDLSGVRAENMLSDTYEVNLLKNAKTWLHGIRVTGYLLHYNCFGKLSMYLFGCLADYQAARKALPFCYALIDVAVTADLEWLRLFLVNEMLPTIILLLDDFPCLVDEGEITDTLPACFKDWLAKELTGLHTRASCGMPEKFPKNFEWKWELTDCSLTILERLEENCEPHFDLLLCNPAWAVDIFLDSILFFWEPQFHPLIREGHTELLKTIAEQLAFAEGCSRIEPLEPHPDDFVDHLWPYAYSYIKRKKEESGDDFVHKIVADLKNNSFETLDPDLIRMSFEVKKELESLISLLDAEGFFKVDDDSTDWNNKLFSDSLERFNKVVFSGKFTDKCLVIRGIMDYKRVLQLGALDWPDAVRAVVRYNMWKEHLQQFWVETRHYEHKYYNILAQPLQKVFSLGGA</sequence>
<dbReference type="GO" id="GO:0005634">
    <property type="term" value="C:nucleus"/>
    <property type="evidence" value="ECO:0007669"/>
    <property type="project" value="TreeGrafter"/>
</dbReference>
<name>A0AAV5C8B5_ELECO</name>